<proteinExistence type="predicted"/>
<organism evidence="3 4">
    <name type="scientific">Pseudodesulfovibrio nedwellii</name>
    <dbReference type="NCBI Taxonomy" id="2973072"/>
    <lineage>
        <taxon>Bacteria</taxon>
        <taxon>Pseudomonadati</taxon>
        <taxon>Thermodesulfobacteriota</taxon>
        <taxon>Desulfovibrionia</taxon>
        <taxon>Desulfovibrionales</taxon>
        <taxon>Desulfovibrionaceae</taxon>
    </lineage>
</organism>
<accession>A0ABN6S6F7</accession>
<evidence type="ECO:0000256" key="2">
    <source>
        <dbReference type="SAM" id="SignalP"/>
    </source>
</evidence>
<dbReference type="Proteomes" id="UP001317742">
    <property type="component" value="Chromosome"/>
</dbReference>
<sequence length="399" mass="46685">MNVLPFGKAARYLWVLSVVLLVLMCAGGIACAQEEGESEEPGGERVPVDPLDMVEQEKGYTDEKQQEWSEVVTSTANWMDAFFDDELYRTTSNKTYLRIKVAPVYNHKGFYFDSLLDLRLRLPNTERWLINFGTSLDDDEGFGSSTVEEVESEDSGDDATNAYLGVETFFKRTRTRNISTGGGVKWRLGNSALYGTLKWVELWEFDDWDIRAIQRFRVYTDEPAEFKTKLEGDWFLAHKYMLRTSGSAVFKYDDPSSYYDLDFSLYHFLTTRTALQYSIKNGYKSTEDRLFHLDKVVGEVEYRKQWKDWFYTSLVPQLVMSDSRDWRLDPGIRLNFNVRLGHVDKYAFQSSYDRKQQANEVRTREQRDKALQESHERLQQWLRSDDELDVPPQHRDDSP</sequence>
<feature type="region of interest" description="Disordered" evidence="1">
    <location>
        <begin position="357"/>
        <end position="399"/>
    </location>
</feature>
<feature type="signal peptide" evidence="2">
    <location>
        <begin position="1"/>
        <end position="32"/>
    </location>
</feature>
<evidence type="ECO:0000256" key="1">
    <source>
        <dbReference type="SAM" id="MobiDB-lite"/>
    </source>
</evidence>
<reference evidence="3 4" key="1">
    <citation type="submission" date="2022-08" db="EMBL/GenBank/DDBJ databases">
        <title>Genome Sequence of the sulphate-reducing bacterium, Pseudodesulfovibrio sp. SYK.</title>
        <authorList>
            <person name="Kondo R."/>
            <person name="Kataoka T."/>
        </authorList>
    </citation>
    <scope>NUCLEOTIDE SEQUENCE [LARGE SCALE GENOMIC DNA]</scope>
    <source>
        <strain evidence="3 4">SYK</strain>
    </source>
</reference>
<evidence type="ECO:0000313" key="4">
    <source>
        <dbReference type="Proteomes" id="UP001317742"/>
    </source>
</evidence>
<dbReference type="EMBL" id="AP026709">
    <property type="protein sequence ID" value="BDQ37898.1"/>
    <property type="molecule type" value="Genomic_DNA"/>
</dbReference>
<evidence type="ECO:0008006" key="5">
    <source>
        <dbReference type="Google" id="ProtNLM"/>
    </source>
</evidence>
<evidence type="ECO:0000313" key="3">
    <source>
        <dbReference type="EMBL" id="BDQ37898.1"/>
    </source>
</evidence>
<gene>
    <name evidence="3" type="ORF">SYK_22580</name>
</gene>
<protein>
    <recommendedName>
        <fullName evidence="5">DUF481 domain-containing protein</fullName>
    </recommendedName>
</protein>
<dbReference type="RefSeq" id="WP_281760409.1">
    <property type="nucleotide sequence ID" value="NZ_AP026709.1"/>
</dbReference>
<keyword evidence="4" id="KW-1185">Reference proteome</keyword>
<keyword evidence="2" id="KW-0732">Signal</keyword>
<name>A0ABN6S6F7_9BACT</name>
<feature type="compositionally biased region" description="Basic and acidic residues" evidence="1">
    <location>
        <begin position="357"/>
        <end position="378"/>
    </location>
</feature>
<feature type="chain" id="PRO_5047203182" description="DUF481 domain-containing protein" evidence="2">
    <location>
        <begin position="33"/>
        <end position="399"/>
    </location>
</feature>